<dbReference type="InterPro" id="IPR032710">
    <property type="entry name" value="NTF2-like_dom_sf"/>
</dbReference>
<accession>A0A9X1LSA9</accession>
<dbReference type="EMBL" id="JAGTTN010000001">
    <property type="protein sequence ID" value="MCC2031030.1"/>
    <property type="molecule type" value="Genomic_DNA"/>
</dbReference>
<name>A0A9X1LSA9_9MICO</name>
<dbReference type="RefSeq" id="WP_229382908.1">
    <property type="nucleotide sequence ID" value="NZ_JAGTTN010000001.1"/>
</dbReference>
<dbReference type="SUPFAM" id="SSF54427">
    <property type="entry name" value="NTF2-like"/>
    <property type="match status" value="1"/>
</dbReference>
<organism evidence="1 2">
    <name type="scientific">Microbacterium allomyrinae</name>
    <dbReference type="NCBI Taxonomy" id="2830666"/>
    <lineage>
        <taxon>Bacteria</taxon>
        <taxon>Bacillati</taxon>
        <taxon>Actinomycetota</taxon>
        <taxon>Actinomycetes</taxon>
        <taxon>Micrococcales</taxon>
        <taxon>Microbacteriaceae</taxon>
        <taxon>Microbacterium</taxon>
    </lineage>
</organism>
<evidence type="ECO:0000313" key="1">
    <source>
        <dbReference type="EMBL" id="MCC2031030.1"/>
    </source>
</evidence>
<protein>
    <submittedName>
        <fullName evidence="1">Nuclear transport factor 2 family protein</fullName>
    </submittedName>
</protein>
<sequence length="110" mass="12158">MASELELLDPDVRRNADRVRTVLHPDFAEIGRSGRRWTQVDTIAALEQEEGRVAPETDEWMFNQVPPGLVLVTFRISTPAASSRHASLWDVSGSAPVILCHQGTPLPLSN</sequence>
<dbReference type="AlphaFoldDB" id="A0A9X1LSA9"/>
<proteinExistence type="predicted"/>
<keyword evidence="2" id="KW-1185">Reference proteome</keyword>
<evidence type="ECO:0000313" key="2">
    <source>
        <dbReference type="Proteomes" id="UP001139354"/>
    </source>
</evidence>
<reference evidence="1" key="1">
    <citation type="submission" date="2021-04" db="EMBL/GenBank/DDBJ databases">
        <title>Microbacterium tenobrionis sp. nov. and Microbacterium allomyrinae sp. nov., isolated from larvae of Tenobrio molitor and Allomyrina dichotoma, respectively.</title>
        <authorList>
            <person name="Lee S.D."/>
        </authorList>
    </citation>
    <scope>NUCLEOTIDE SEQUENCE</scope>
    <source>
        <strain evidence="1">BWT-G7</strain>
    </source>
</reference>
<gene>
    <name evidence="1" type="ORF">KEC57_02415</name>
</gene>
<dbReference type="Proteomes" id="UP001139354">
    <property type="component" value="Unassembled WGS sequence"/>
</dbReference>
<comment type="caution">
    <text evidence="1">The sequence shown here is derived from an EMBL/GenBank/DDBJ whole genome shotgun (WGS) entry which is preliminary data.</text>
</comment>